<feature type="transmembrane region" description="Helical" evidence="5">
    <location>
        <begin position="361"/>
        <end position="383"/>
    </location>
</feature>
<feature type="transmembrane region" description="Helical" evidence="5">
    <location>
        <begin position="395"/>
        <end position="411"/>
    </location>
</feature>
<keyword evidence="3 5" id="KW-1133">Transmembrane helix</keyword>
<keyword evidence="4 5" id="KW-0472">Membrane</keyword>
<feature type="transmembrane region" description="Helical" evidence="5">
    <location>
        <begin position="197"/>
        <end position="217"/>
    </location>
</feature>
<evidence type="ECO:0000256" key="5">
    <source>
        <dbReference type="SAM" id="Phobius"/>
    </source>
</evidence>
<comment type="subcellular location">
    <subcellularLocation>
        <location evidence="1">Membrane</location>
        <topology evidence="1">Multi-pass membrane protein</topology>
    </subcellularLocation>
</comment>
<evidence type="ECO:0000256" key="2">
    <source>
        <dbReference type="ARBA" id="ARBA00022692"/>
    </source>
</evidence>
<dbReference type="GO" id="GO:0016020">
    <property type="term" value="C:membrane"/>
    <property type="evidence" value="ECO:0007669"/>
    <property type="project" value="UniProtKB-SubCell"/>
</dbReference>
<feature type="transmembrane region" description="Helical" evidence="5">
    <location>
        <begin position="275"/>
        <end position="299"/>
    </location>
</feature>
<dbReference type="AlphaFoldDB" id="A0A160T680"/>
<feature type="transmembrane region" description="Helical" evidence="5">
    <location>
        <begin position="35"/>
        <end position="55"/>
    </location>
</feature>
<dbReference type="InterPro" id="IPR051533">
    <property type="entry name" value="WaaL-like"/>
</dbReference>
<keyword evidence="2 5" id="KW-0812">Transmembrane</keyword>
<dbReference type="PANTHER" id="PTHR37422:SF23">
    <property type="entry name" value="TEICHURONIC ACID BIOSYNTHESIS PROTEIN TUAE"/>
    <property type="match status" value="1"/>
</dbReference>
<evidence type="ECO:0000256" key="1">
    <source>
        <dbReference type="ARBA" id="ARBA00004141"/>
    </source>
</evidence>
<dbReference type="KEGG" id="pbf:CFX0092_A3151"/>
<evidence type="ECO:0000256" key="4">
    <source>
        <dbReference type="ARBA" id="ARBA00023136"/>
    </source>
</evidence>
<feature type="transmembrane region" description="Helical" evidence="5">
    <location>
        <begin position="417"/>
        <end position="438"/>
    </location>
</feature>
<keyword evidence="8" id="KW-1185">Reference proteome</keyword>
<evidence type="ECO:0000256" key="3">
    <source>
        <dbReference type="ARBA" id="ARBA00022989"/>
    </source>
</evidence>
<dbReference type="Pfam" id="PF04932">
    <property type="entry name" value="Wzy_C"/>
    <property type="match status" value="1"/>
</dbReference>
<feature type="transmembrane region" description="Helical" evidence="5">
    <location>
        <begin position="100"/>
        <end position="117"/>
    </location>
</feature>
<reference evidence="7" key="1">
    <citation type="submission" date="2016-01" db="EMBL/GenBank/DDBJ databases">
        <authorList>
            <person name="Mcilroy J.S."/>
            <person name="Karst M S."/>
            <person name="Albertsen M."/>
        </authorList>
    </citation>
    <scope>NUCLEOTIDE SEQUENCE</scope>
    <source>
        <strain evidence="7">Cfx-K</strain>
    </source>
</reference>
<proteinExistence type="predicted"/>
<organism evidence="7 8">
    <name type="scientific">Candidatus Promineifilum breve</name>
    <dbReference type="NCBI Taxonomy" id="1806508"/>
    <lineage>
        <taxon>Bacteria</taxon>
        <taxon>Bacillati</taxon>
        <taxon>Chloroflexota</taxon>
        <taxon>Ardenticatenia</taxon>
        <taxon>Candidatus Promineifilales</taxon>
        <taxon>Candidatus Promineifilaceae</taxon>
        <taxon>Candidatus Promineifilum</taxon>
    </lineage>
</organism>
<dbReference type="InterPro" id="IPR007016">
    <property type="entry name" value="O-antigen_ligase-rel_domated"/>
</dbReference>
<name>A0A160T680_9CHLR</name>
<dbReference type="Proteomes" id="UP000215027">
    <property type="component" value="Chromosome I"/>
</dbReference>
<dbReference type="PANTHER" id="PTHR37422">
    <property type="entry name" value="TEICHURONIC ACID BIOSYNTHESIS PROTEIN TUAE"/>
    <property type="match status" value="1"/>
</dbReference>
<feature type="transmembrane region" description="Helical" evidence="5">
    <location>
        <begin position="250"/>
        <end position="268"/>
    </location>
</feature>
<feature type="domain" description="O-antigen ligase-related" evidence="6">
    <location>
        <begin position="234"/>
        <end position="373"/>
    </location>
</feature>
<feature type="transmembrane region" description="Helical" evidence="5">
    <location>
        <begin position="224"/>
        <end position="244"/>
    </location>
</feature>
<evidence type="ECO:0000313" key="7">
    <source>
        <dbReference type="EMBL" id="CUS05029.2"/>
    </source>
</evidence>
<feature type="transmembrane region" description="Helical" evidence="5">
    <location>
        <begin position="124"/>
        <end position="145"/>
    </location>
</feature>
<gene>
    <name evidence="7" type="ORF">CFX0092_A3151</name>
</gene>
<sequence length="456" mass="51174">MAPSSPAPWAERARIPFVSTSFAHNLVYYALLWPVWWALGIEQLLLPFFALYELFRFLIRADWRVQLNSTAVIAILLAIWWLVPIFWVDRDFLDIYLKETATIWSQAIILILIYNCIKTRREWWLIVRALTILAVYMAIAGFIYLSGLWRGSFTSGIGFVLPQSLIDGSAFFSSIAIRTFGSQSDEVGLFVIRLRGLSLEFSSLSMVCLLLIPLIHWRMILSRGVARILFAGVALGLFACLLFTESRISYVAFVAAIPLYVVLRWGLLRGHNRPLIIALMLAAMGAAVLLGYIAHGLIFDTLEATFVDLRPSSWLVRFNIYVVTLQLLPDHLIAGWGVPVRIPGGGSIYAAGTHSSYLGTLFQHGIVGLGLYLGLWISIWQAVIRGLRRPAGRELGSFWIALAVAFLAFNIREIADAWWWDQSLTFVVWVMWGAALVANRCFAADDPGTWGGLSVR</sequence>
<protein>
    <recommendedName>
        <fullName evidence="6">O-antigen ligase-related domain-containing protein</fullName>
    </recommendedName>
</protein>
<dbReference type="EMBL" id="LN890655">
    <property type="protein sequence ID" value="CUS05029.2"/>
    <property type="molecule type" value="Genomic_DNA"/>
</dbReference>
<accession>A0A160T680</accession>
<evidence type="ECO:0000259" key="6">
    <source>
        <dbReference type="Pfam" id="PF04932"/>
    </source>
</evidence>
<feature type="transmembrane region" description="Helical" evidence="5">
    <location>
        <begin position="67"/>
        <end position="88"/>
    </location>
</feature>
<evidence type="ECO:0000313" key="8">
    <source>
        <dbReference type="Proteomes" id="UP000215027"/>
    </source>
</evidence>